<protein>
    <submittedName>
        <fullName evidence="1">Uncharacterized protein</fullName>
    </submittedName>
</protein>
<dbReference type="AlphaFoldDB" id="A0A9W5IP86"/>
<dbReference type="EMBL" id="ACEO02000012">
    <property type="protein sequence ID" value="EFC51309.1"/>
    <property type="molecule type" value="Genomic_DNA"/>
</dbReference>
<comment type="caution">
    <text evidence="1">The sequence shown here is derived from an EMBL/GenBank/DDBJ whole genome shotgun (WGS) entry which is preliminary data.</text>
</comment>
<dbReference type="Proteomes" id="UP000004621">
    <property type="component" value="Unassembled WGS sequence"/>
</dbReference>
<reference evidence="1 2" key="1">
    <citation type="submission" date="2010-01" db="EMBL/GenBank/DDBJ databases">
        <authorList>
            <person name="Weinstock G."/>
            <person name="Sodergren E."/>
            <person name="Clifton S."/>
            <person name="Fulton L."/>
            <person name="Fulton B."/>
            <person name="Courtney L."/>
            <person name="Fronick C."/>
            <person name="Harrison M."/>
            <person name="Strong C."/>
            <person name="Farmer C."/>
            <person name="Delahaunty K."/>
            <person name="Markovic C."/>
            <person name="Hall O."/>
            <person name="Minx P."/>
            <person name="Tomlinson C."/>
            <person name="Mitreva M."/>
            <person name="Nelson J."/>
            <person name="Hou S."/>
            <person name="Wollam A."/>
            <person name="Pepin K.H."/>
            <person name="Johnson M."/>
            <person name="Bhonagiri V."/>
            <person name="Nash W.E."/>
            <person name="Warren W."/>
            <person name="Chinwalla A."/>
            <person name="Mardis E.R."/>
            <person name="Wilson R.K."/>
        </authorList>
    </citation>
    <scope>NUCLEOTIDE SEQUENCE [LARGE SCALE GENOMIC DNA]</scope>
    <source>
        <strain evidence="1 2">NJ9703</strain>
    </source>
</reference>
<sequence>MNFLYFDFSDGLEEIMLSKNKNLSVWIIFQLYFQTAFRF</sequence>
<evidence type="ECO:0000313" key="1">
    <source>
        <dbReference type="EMBL" id="EFC51309.1"/>
    </source>
</evidence>
<evidence type="ECO:0000313" key="2">
    <source>
        <dbReference type="Proteomes" id="UP000004621"/>
    </source>
</evidence>
<gene>
    <name evidence="1" type="ORF">NEISUBOT_05281</name>
</gene>
<organism evidence="1 2">
    <name type="scientific">Neisseria subflava NJ9703</name>
    <dbReference type="NCBI Taxonomy" id="546268"/>
    <lineage>
        <taxon>Bacteria</taxon>
        <taxon>Pseudomonadati</taxon>
        <taxon>Pseudomonadota</taxon>
        <taxon>Betaproteobacteria</taxon>
        <taxon>Neisseriales</taxon>
        <taxon>Neisseriaceae</taxon>
        <taxon>Neisseria</taxon>
    </lineage>
</organism>
<proteinExistence type="predicted"/>
<accession>A0A9W5IP86</accession>
<name>A0A9W5IP86_NEISU</name>